<evidence type="ECO:0000259" key="3">
    <source>
        <dbReference type="Pfam" id="PF00501"/>
    </source>
</evidence>
<dbReference type="SUPFAM" id="SSF56801">
    <property type="entry name" value="Acetyl-CoA synthetase-like"/>
    <property type="match status" value="1"/>
</dbReference>
<dbReference type="GO" id="GO:0006631">
    <property type="term" value="P:fatty acid metabolic process"/>
    <property type="evidence" value="ECO:0007669"/>
    <property type="project" value="TreeGrafter"/>
</dbReference>
<accession>K0YJZ6</accession>
<feature type="domain" description="AMP-binding enzyme C-terminal" evidence="4">
    <location>
        <begin position="452"/>
        <end position="530"/>
    </location>
</feature>
<organism evidence="5 6">
    <name type="scientific">Slackia piriformis YIT 12062</name>
    <dbReference type="NCBI Taxonomy" id="742818"/>
    <lineage>
        <taxon>Bacteria</taxon>
        <taxon>Bacillati</taxon>
        <taxon>Actinomycetota</taxon>
        <taxon>Coriobacteriia</taxon>
        <taxon>Eggerthellales</taxon>
        <taxon>Eggerthellaceae</taxon>
        <taxon>Slackia</taxon>
    </lineage>
</organism>
<comment type="similarity">
    <text evidence="1">Belongs to the ATP-dependent AMP-binding enzyme family.</text>
</comment>
<evidence type="ECO:0000256" key="1">
    <source>
        <dbReference type="ARBA" id="ARBA00006432"/>
    </source>
</evidence>
<dbReference type="AlphaFoldDB" id="K0YJZ6"/>
<dbReference type="InParanoid" id="K0YJZ6"/>
<dbReference type="InterPro" id="IPR025110">
    <property type="entry name" value="AMP-bd_C"/>
</dbReference>
<keyword evidence="6" id="KW-1185">Reference proteome</keyword>
<dbReference type="GO" id="GO:0031956">
    <property type="term" value="F:medium-chain fatty acid-CoA ligase activity"/>
    <property type="evidence" value="ECO:0007669"/>
    <property type="project" value="TreeGrafter"/>
</dbReference>
<dbReference type="Pfam" id="PF13193">
    <property type="entry name" value="AMP-binding_C"/>
    <property type="match status" value="1"/>
</dbReference>
<evidence type="ECO:0000259" key="4">
    <source>
        <dbReference type="Pfam" id="PF13193"/>
    </source>
</evidence>
<dbReference type="PANTHER" id="PTHR43201">
    <property type="entry name" value="ACYL-COA SYNTHETASE"/>
    <property type="match status" value="1"/>
</dbReference>
<dbReference type="PANTHER" id="PTHR43201:SF5">
    <property type="entry name" value="MEDIUM-CHAIN ACYL-COA LIGASE ACSF2, MITOCHONDRIAL"/>
    <property type="match status" value="1"/>
</dbReference>
<comment type="caution">
    <text evidence="5">The sequence shown here is derived from an EMBL/GenBank/DDBJ whole genome shotgun (WGS) entry which is preliminary data.</text>
</comment>
<dbReference type="InterPro" id="IPR045851">
    <property type="entry name" value="AMP-bd_C_sf"/>
</dbReference>
<dbReference type="Pfam" id="PF00501">
    <property type="entry name" value="AMP-binding"/>
    <property type="match status" value="1"/>
</dbReference>
<evidence type="ECO:0008006" key="7">
    <source>
        <dbReference type="Google" id="ProtNLM"/>
    </source>
</evidence>
<dbReference type="OrthoDB" id="9803968at2"/>
<dbReference type="Proteomes" id="UP000006069">
    <property type="component" value="Unassembled WGS sequence"/>
</dbReference>
<dbReference type="Gene3D" id="3.40.50.12780">
    <property type="entry name" value="N-terminal domain of ligase-like"/>
    <property type="match status" value="1"/>
</dbReference>
<dbReference type="eggNOG" id="COG0318">
    <property type="taxonomic scope" value="Bacteria"/>
</dbReference>
<dbReference type="NCBIfam" id="NF004758">
    <property type="entry name" value="PRK06087.1"/>
    <property type="match status" value="1"/>
</dbReference>
<dbReference type="EMBL" id="ADMD01000007">
    <property type="protein sequence ID" value="EJZ83523.1"/>
    <property type="molecule type" value="Genomic_DNA"/>
</dbReference>
<dbReference type="Gene3D" id="3.30.300.30">
    <property type="match status" value="1"/>
</dbReference>
<feature type="domain" description="AMP-dependent synthetase/ligase" evidence="3">
    <location>
        <begin position="34"/>
        <end position="401"/>
    </location>
</feature>
<evidence type="ECO:0000256" key="2">
    <source>
        <dbReference type="ARBA" id="ARBA00022598"/>
    </source>
</evidence>
<protein>
    <recommendedName>
        <fullName evidence="7">Cyclohexanecarboxylate-CoA ligase</fullName>
    </recommendedName>
</protein>
<evidence type="ECO:0000313" key="5">
    <source>
        <dbReference type="EMBL" id="EJZ83523.1"/>
    </source>
</evidence>
<keyword evidence="2" id="KW-0436">Ligase</keyword>
<reference evidence="5 6" key="1">
    <citation type="submission" date="2012-08" db="EMBL/GenBank/DDBJ databases">
        <title>The Genome Sequence of Slackia piriformis YIT 12062.</title>
        <authorList>
            <consortium name="The Broad Institute Genome Sequencing Platform"/>
            <person name="Earl A."/>
            <person name="Ward D."/>
            <person name="Feldgarden M."/>
            <person name="Gevers D."/>
            <person name="Morotomi M."/>
            <person name="Walker B."/>
            <person name="Young S.K."/>
            <person name="Zeng Q."/>
            <person name="Gargeya S."/>
            <person name="Fitzgerald M."/>
            <person name="Haas B."/>
            <person name="Abouelleil A."/>
            <person name="Alvarado L."/>
            <person name="Arachchi H.M."/>
            <person name="Berlin A.M."/>
            <person name="Chapman S.B."/>
            <person name="Goldberg J."/>
            <person name="Griggs A."/>
            <person name="Gujja S."/>
            <person name="Hansen M."/>
            <person name="Howarth C."/>
            <person name="Imamovic A."/>
            <person name="Larimer J."/>
            <person name="McCowen C."/>
            <person name="Montmayeur A."/>
            <person name="Murphy C."/>
            <person name="Neiman D."/>
            <person name="Pearson M."/>
            <person name="Priest M."/>
            <person name="Roberts A."/>
            <person name="Saif S."/>
            <person name="Shea T."/>
            <person name="Sisk P."/>
            <person name="Sykes S."/>
            <person name="Wortman J."/>
            <person name="Nusbaum C."/>
            <person name="Birren B."/>
        </authorList>
    </citation>
    <scope>NUCLEOTIDE SEQUENCE [LARGE SCALE GENOMIC DNA]</scope>
    <source>
        <strain evidence="5 6">YIT 12062</strain>
    </source>
</reference>
<gene>
    <name evidence="5" type="ORF">HMPREF9451_01034</name>
</gene>
<dbReference type="InterPro" id="IPR042099">
    <property type="entry name" value="ANL_N_sf"/>
</dbReference>
<dbReference type="InterPro" id="IPR000873">
    <property type="entry name" value="AMP-dep_synth/lig_dom"/>
</dbReference>
<name>K0YJZ6_9ACTN</name>
<evidence type="ECO:0000313" key="6">
    <source>
        <dbReference type="Proteomes" id="UP000006069"/>
    </source>
</evidence>
<dbReference type="HOGENOM" id="CLU_000022_59_7_11"/>
<dbReference type="RefSeq" id="WP_009139242.1">
    <property type="nucleotide sequence ID" value="NZ_JH815198.1"/>
</dbReference>
<sequence length="556" mass="61782">MITDLKINEEEKQRYYEKGYWTKDTIADVWVKQVESCGSKLYVKDDQGTSFTYEECNDIAARLASWLVASGVKPGDVVTFQLPTWAEFCPIYLAIARIGAVMHPLARNYSTADIVYAMNTVGARAFICPSRHKTTDHEQQAEDALAHVDTLSKERILIVDTKQPSRKNFTTYTEALENYEPLTYSTPAITSDDVACILSTSGTTGKPKQVLLTHNNILFSERAFVKGLNVTDEDVMFMPSPLNHATGFFHGLISPMILGGSAILQQDFKAAQAVEIINETGATWSMGATPFIYDILNSLEETGKEVPTLKLFLSGGAPLPSSLTERAARHGIMLCECYGSTESCPHAYVPPQKCAEWNGSFSGVALEGIEVRVVDENRREVPHGVQGEEASRGPHQFVGYLNNPEETEKALDDDGWFYSGDLCVMDDEGRIRINGRKKEIIIRGGENISTREVDNAVDSWKDIVDHATIGVPDSRLGERICLFAVPKPDIDHELCLHELTEYLAEKGVSKRLWPERIEEIDAIPHTATGKVKRNILAEELHKRMESAENSAESTDN</sequence>
<proteinExistence type="inferred from homology"/>
<dbReference type="PATRIC" id="fig|742818.3.peg.1092"/>